<evidence type="ECO:0000313" key="1">
    <source>
        <dbReference type="EMBL" id="CAH1441093.1"/>
    </source>
</evidence>
<dbReference type="EMBL" id="CAKMRJ010005412">
    <property type="protein sequence ID" value="CAH1441093.1"/>
    <property type="molecule type" value="Genomic_DNA"/>
</dbReference>
<name>A0AAU9NTI7_9ASTR</name>
<protein>
    <submittedName>
        <fullName evidence="1">Uncharacterized protein</fullName>
    </submittedName>
</protein>
<dbReference type="Proteomes" id="UP001157418">
    <property type="component" value="Unassembled WGS sequence"/>
</dbReference>
<dbReference type="AlphaFoldDB" id="A0AAU9NTI7"/>
<gene>
    <name evidence="1" type="ORF">LVIROSA_LOCUS27180</name>
</gene>
<proteinExistence type="predicted"/>
<evidence type="ECO:0000313" key="2">
    <source>
        <dbReference type="Proteomes" id="UP001157418"/>
    </source>
</evidence>
<comment type="caution">
    <text evidence="1">The sequence shown here is derived from an EMBL/GenBank/DDBJ whole genome shotgun (WGS) entry which is preliminary data.</text>
</comment>
<reference evidence="1 2" key="1">
    <citation type="submission" date="2022-01" db="EMBL/GenBank/DDBJ databases">
        <authorList>
            <person name="Xiong W."/>
            <person name="Schranz E."/>
        </authorList>
    </citation>
    <scope>NUCLEOTIDE SEQUENCE [LARGE SCALE GENOMIC DNA]</scope>
</reference>
<keyword evidence="2" id="KW-1185">Reference proteome</keyword>
<sequence length="79" mass="8956">MLFLSLSKSRSEYELQLSSTGGRLIIAISTFGIRCVSLRPPLLTGLFACMITKNTCFVCCKCKCRNDYDKKIDLKLERL</sequence>
<accession>A0AAU9NTI7</accession>
<organism evidence="1 2">
    <name type="scientific">Lactuca virosa</name>
    <dbReference type="NCBI Taxonomy" id="75947"/>
    <lineage>
        <taxon>Eukaryota</taxon>
        <taxon>Viridiplantae</taxon>
        <taxon>Streptophyta</taxon>
        <taxon>Embryophyta</taxon>
        <taxon>Tracheophyta</taxon>
        <taxon>Spermatophyta</taxon>
        <taxon>Magnoliopsida</taxon>
        <taxon>eudicotyledons</taxon>
        <taxon>Gunneridae</taxon>
        <taxon>Pentapetalae</taxon>
        <taxon>asterids</taxon>
        <taxon>campanulids</taxon>
        <taxon>Asterales</taxon>
        <taxon>Asteraceae</taxon>
        <taxon>Cichorioideae</taxon>
        <taxon>Cichorieae</taxon>
        <taxon>Lactucinae</taxon>
        <taxon>Lactuca</taxon>
    </lineage>
</organism>